<organism evidence="2 3">
    <name type="scientific">Actinomadura alba</name>
    <dbReference type="NCBI Taxonomy" id="406431"/>
    <lineage>
        <taxon>Bacteria</taxon>
        <taxon>Bacillati</taxon>
        <taxon>Actinomycetota</taxon>
        <taxon>Actinomycetes</taxon>
        <taxon>Streptosporangiales</taxon>
        <taxon>Thermomonosporaceae</taxon>
        <taxon>Actinomadura</taxon>
    </lineage>
</organism>
<dbReference type="EMBL" id="JABVEC010000027">
    <property type="protein sequence ID" value="MBC6469431.1"/>
    <property type="molecule type" value="Genomic_DNA"/>
</dbReference>
<evidence type="ECO:0000313" key="2">
    <source>
        <dbReference type="EMBL" id="MBC6469431.1"/>
    </source>
</evidence>
<dbReference type="InterPro" id="IPR011915">
    <property type="entry name" value="GlrX_actino"/>
</dbReference>
<dbReference type="Proteomes" id="UP000805614">
    <property type="component" value="Unassembled WGS sequence"/>
</dbReference>
<name>A0ABR7LXA3_9ACTN</name>
<comment type="caution">
    <text evidence="2">The sequence shown here is derived from an EMBL/GenBank/DDBJ whole genome shotgun (WGS) entry which is preliminary data.</text>
</comment>
<dbReference type="CDD" id="cd02976">
    <property type="entry name" value="NrdH"/>
    <property type="match status" value="1"/>
</dbReference>
<protein>
    <submittedName>
        <fullName evidence="2">Mycoredoxin</fullName>
    </submittedName>
</protein>
<dbReference type="Pfam" id="PF00462">
    <property type="entry name" value="Glutaredoxin"/>
    <property type="match status" value="1"/>
</dbReference>
<dbReference type="Gene3D" id="3.40.30.10">
    <property type="entry name" value="Glutaredoxin"/>
    <property type="match status" value="1"/>
</dbReference>
<dbReference type="InterPro" id="IPR002109">
    <property type="entry name" value="Glutaredoxin"/>
</dbReference>
<dbReference type="PANTHER" id="PTHR34386:SF1">
    <property type="entry name" value="GLUTAREDOXIN-LIKE PROTEIN NRDH"/>
    <property type="match status" value="1"/>
</dbReference>
<evidence type="ECO:0000313" key="3">
    <source>
        <dbReference type="Proteomes" id="UP000805614"/>
    </source>
</evidence>
<reference evidence="2 3" key="1">
    <citation type="submission" date="2020-06" db="EMBL/GenBank/DDBJ databases">
        <title>Actinomadura xiongansis sp. nov., isolated from soil of Baiyangdian.</title>
        <authorList>
            <person name="Zhang X."/>
        </authorList>
    </citation>
    <scope>NUCLEOTIDE SEQUENCE [LARGE SCALE GENOMIC DNA]</scope>
    <source>
        <strain evidence="2 3">HBUM206468</strain>
    </source>
</reference>
<evidence type="ECO:0000259" key="1">
    <source>
        <dbReference type="Pfam" id="PF00462"/>
    </source>
</evidence>
<gene>
    <name evidence="2" type="ORF">HKK74_28650</name>
</gene>
<sequence length="84" mass="9188">MPTPDQLTMYTTSWCGFCRRLKSQLAREGIEMVEVDIEKDPEAAEFVMKVNGGNQTVPTVVFPDGTALTNPSAKQVKSRLAALA</sequence>
<dbReference type="NCBIfam" id="TIGR02200">
    <property type="entry name" value="GlrX_actino"/>
    <property type="match status" value="1"/>
</dbReference>
<accession>A0ABR7LXA3</accession>
<dbReference type="SUPFAM" id="SSF52833">
    <property type="entry name" value="Thioredoxin-like"/>
    <property type="match status" value="1"/>
</dbReference>
<dbReference type="PANTHER" id="PTHR34386">
    <property type="entry name" value="GLUTAREDOXIN"/>
    <property type="match status" value="1"/>
</dbReference>
<dbReference type="InterPro" id="IPR036249">
    <property type="entry name" value="Thioredoxin-like_sf"/>
</dbReference>
<proteinExistence type="predicted"/>
<dbReference type="InterPro" id="IPR051548">
    <property type="entry name" value="Grx-like_ET"/>
</dbReference>
<dbReference type="PROSITE" id="PS51354">
    <property type="entry name" value="GLUTAREDOXIN_2"/>
    <property type="match status" value="1"/>
</dbReference>
<keyword evidence="3" id="KW-1185">Reference proteome</keyword>
<feature type="domain" description="Glutaredoxin" evidence="1">
    <location>
        <begin position="8"/>
        <end position="62"/>
    </location>
</feature>